<dbReference type="PROSITE" id="PS51257">
    <property type="entry name" value="PROKAR_LIPOPROTEIN"/>
    <property type="match status" value="1"/>
</dbReference>
<sequence length="2067" mass="236504">MNKPENIPIITLSGIGCLSEISGELPLPCSAQQPLQLFSTQKQANEALQHIYNGTENSLEIAQLLSSVNNAYLDFKVTSNNQPSQLKDNNVLPPVLRSVLKSHPNIFQPQFETYHGSPVKGNSIEAYSVNQRKAFILHHQQLQQHRQQQQQQDHNRVLTQYSNSSFHLNSSANDESPLLHGYIPADSTSSPMISSPNMQQFFSAYQTSCSPQVQYSNMTSPKFVSPASASNAAVNNMSFFPSNNASFFSNDLLTKQQQTLNYISNLPTNHLVSQSHRQMSASLNHYPSSTVHQSSYRTPQLCQQISQSNQQILQMNQQISQSNQQISQMIQQANNQMHQLSSTSGTERTQMYKQMTSSQQVPQFYQQPIQSQCNVPQHNKCSITELDQRAPIFSPLKTRNQRLPSNIGSENSNSSSFFPLEEKSKIVPEEQYPKKNCNESFNIQSDQCNISTKNENYVKTYEAEKRLVLKVPKLIVRKVKHFDGQKEVETLEVCNSLIKNNEEPMEYKSNNEERINCRSNINKRKKKKNFKKNFSSDESDDNQKKDSKRYKPTINTQIDDKSTINTETDNKPIIKMEIDCKPTSMTEINGEPTIMTKSEDKTIVKTEIDGVEIKAEVKKFAFILNKFLDMELELDADGELDINDDAEIPPESLFPRPLIKSFYTEVAKIKTCGILNKVPTDQLVHIISSMDRHVRDSIQLCLNQDDDEEEGTKWFKLQVERILRSAEAACIILYLRTCPNMPKQVYLEEALEHIILFCQHHLETTLYPNYDPLYKHSNEESFSKKSRSHVVDKSILQIYNKLCEVVSLLADTLAMETLTDSSILKLSQIAISSFFVDQVSVLQLSALRVARAIYRGYVKHRDLIMDDILASLARLPSSKRNLRSYKLEENVSIQMFTALVLQLVQCTVQTSCKTDSKDNLQNIVDINILIVKSYEDSLRAAQNFLSFFLKKCSVSREENDYRQLFENFLQDLFTTANLPEWPAAEVLLMQLSHLFVVTFSSSKADMNVRSSSIDYLAQIVTHLRSNILKIEHDDRKDKLRTIVEKLINPAGSTDDIPVIEDMSIYEDKLRTCLISSLSLFGKDEESYKFACEFYIGQWIRDVQIEIEQYIVSPMASIPGASSKLSFKNEDDTKIPIPNKLQELEEKKEFYHSLIKNYNKISTLQKTWNILPYDSCSIIASHLASYRTFSKNFEVYLQQICKMLSEQAIALRTKAVKALTMIVSVDSTILMRKDIQDNVHGRLLDPSTNVREAAIDLIGQFVLKSSDLVSQYYDMIIARILDTGVSVRKRVIKILKDICIEHPDFKYVPEICAKIIRRVDDEVGIKKLVTEVFRLMWFQPVSDITKSSAILFTKTVNITKVALLCKDTGFEWLEILLENLLDPKNASLRASTMTACQQLVDCLFQRLLNPEQKSDTNMIVSCLMTLNLFCKVCPLLLIPHATSLQPYLSSKVNSPSDLIVIQNVSKILELVVPLMDHPNPKFLAELEEDSMKLMLQQTQNVVQSCTSCLAAIVNKVTHNYKFVIDAFNQFLKFLTSYQKEHKKSSNNPSLKTKRSTLLRALFTTGLFCRYFDFDIQLKSESSSKPILESKEVFHICIYFTDFDDEEVMLKAILAVGFIGMRYPSYLLVDDCKKLYQDILNPSSISIKAKFTVLKNMLNHLVEEECRLHDAEKKKDKIPKVEENVVEKLDIKEIGDPMSGSTSELIQFLLLDIMKNFLHSERVVRVSALQVVALVLGQGLVHPAQCIPYLIAISTDNEHVCHAKAEQCLNDLDSRFPGFIHMKAIPGVKMAYQLQVIIQKNNGGYLVGYREIENKISLVNHVYTLLQSNKQHRRYFLKTLLQLVEHQKTPNDFQYFLVENLAYLNYNTCEEPLFLIHNIDNAVSVTGTNLLFNFKKLLRCSRIDEEDVELHDFDFPEKDISCLLTSSFGSMLLLELKCYLKSIFGLSESKCQKYSPSESSKLNDKSLSKKTDKDFQSEHKELIFSTNRDRESMFKYYESFKQHIMNLDTEQHSDNEQTNERSTIKAEEETIKLEFQETDVSRCLSDDTRPALVQLKRSSRSSKGSSVEL</sequence>
<protein>
    <recommendedName>
        <fullName evidence="6">Nipped-B protein</fullName>
    </recommendedName>
</protein>
<dbReference type="InterPro" id="IPR033031">
    <property type="entry name" value="Scc2/Nipped-B"/>
</dbReference>
<keyword evidence="10" id="KW-1185">Reference proteome</keyword>
<evidence type="ECO:0000256" key="4">
    <source>
        <dbReference type="ARBA" id="ARBA00023242"/>
    </source>
</evidence>
<evidence type="ECO:0000256" key="6">
    <source>
        <dbReference type="RuleBase" id="RU364107"/>
    </source>
</evidence>
<dbReference type="InterPro" id="IPR024986">
    <property type="entry name" value="Nipped-B_C"/>
</dbReference>
<feature type="compositionally biased region" description="Basic and acidic residues" evidence="8">
    <location>
        <begin position="2007"/>
        <end position="2026"/>
    </location>
</feature>
<feature type="region of interest" description="Disordered" evidence="8">
    <location>
        <begin position="1951"/>
        <end position="1971"/>
    </location>
</feature>
<dbReference type="RefSeq" id="XP_065673475.1">
    <property type="nucleotide sequence ID" value="XM_065817403.1"/>
</dbReference>
<evidence type="ECO:0000313" key="11">
    <source>
        <dbReference type="RefSeq" id="XP_065673475.1"/>
    </source>
</evidence>
<accession>A0ABM4DGB4</accession>
<keyword evidence="5 6" id="KW-0131">Cell cycle</keyword>
<keyword evidence="7" id="KW-0175">Coiled coil</keyword>
<evidence type="ECO:0000259" key="9">
    <source>
        <dbReference type="Pfam" id="PF12830"/>
    </source>
</evidence>
<dbReference type="SUPFAM" id="SSF48371">
    <property type="entry name" value="ARM repeat"/>
    <property type="match status" value="1"/>
</dbReference>
<evidence type="ECO:0000256" key="2">
    <source>
        <dbReference type="ARBA" id="ARBA00009252"/>
    </source>
</evidence>
<comment type="subcellular location">
    <subcellularLocation>
        <location evidence="1 6">Nucleus</location>
    </subcellularLocation>
</comment>
<evidence type="ECO:0000256" key="5">
    <source>
        <dbReference type="ARBA" id="ARBA00023306"/>
    </source>
</evidence>
<feature type="compositionally biased region" description="Basic residues" evidence="8">
    <location>
        <begin position="521"/>
        <end position="531"/>
    </location>
</feature>
<organism evidence="10 11">
    <name type="scientific">Hydra vulgaris</name>
    <name type="common">Hydra</name>
    <name type="synonym">Hydra attenuata</name>
    <dbReference type="NCBI Taxonomy" id="6087"/>
    <lineage>
        <taxon>Eukaryota</taxon>
        <taxon>Metazoa</taxon>
        <taxon>Cnidaria</taxon>
        <taxon>Hydrozoa</taxon>
        <taxon>Hydroidolina</taxon>
        <taxon>Anthoathecata</taxon>
        <taxon>Aplanulata</taxon>
        <taxon>Hydridae</taxon>
        <taxon>Hydra</taxon>
    </lineage>
</organism>
<dbReference type="PANTHER" id="PTHR21704">
    <property type="entry name" value="NIPPED-B-LIKE PROTEIN DELANGIN SCC2-RELATED"/>
    <property type="match status" value="1"/>
</dbReference>
<gene>
    <name evidence="11" type="primary">LOC100201760</name>
</gene>
<dbReference type="GeneID" id="100201760"/>
<dbReference type="Pfam" id="PF12765">
    <property type="entry name" value="Cohesin_HEAT"/>
    <property type="match status" value="1"/>
</dbReference>
<evidence type="ECO:0000256" key="1">
    <source>
        <dbReference type="ARBA" id="ARBA00004123"/>
    </source>
</evidence>
<dbReference type="Gene3D" id="1.25.10.10">
    <property type="entry name" value="Leucine-rich Repeat Variant"/>
    <property type="match status" value="1"/>
</dbReference>
<dbReference type="InterPro" id="IPR016024">
    <property type="entry name" value="ARM-type_fold"/>
</dbReference>
<evidence type="ECO:0000256" key="8">
    <source>
        <dbReference type="SAM" id="MobiDB-lite"/>
    </source>
</evidence>
<feature type="domain" description="Sister chromatid cohesion C-terminal" evidence="9">
    <location>
        <begin position="1701"/>
        <end position="1879"/>
    </location>
</feature>
<feature type="region of interest" description="Disordered" evidence="8">
    <location>
        <begin position="518"/>
        <end position="555"/>
    </location>
</feature>
<comment type="similarity">
    <text evidence="2 6">Belongs to the SCC2/Nipped-B family.</text>
</comment>
<evidence type="ECO:0000256" key="7">
    <source>
        <dbReference type="SAM" id="Coils"/>
    </source>
</evidence>
<evidence type="ECO:0000313" key="10">
    <source>
        <dbReference type="Proteomes" id="UP001652625"/>
    </source>
</evidence>
<dbReference type="InterPro" id="IPR026003">
    <property type="entry name" value="Cohesin_HEAT"/>
</dbReference>
<keyword evidence="4 6" id="KW-0539">Nucleus</keyword>
<reference evidence="11" key="1">
    <citation type="submission" date="2025-08" db="UniProtKB">
        <authorList>
            <consortium name="RefSeq"/>
        </authorList>
    </citation>
    <scope>IDENTIFICATION</scope>
</reference>
<dbReference type="PANTHER" id="PTHR21704:SF18">
    <property type="entry name" value="NIPPED-B-LIKE PROTEIN"/>
    <property type="match status" value="1"/>
</dbReference>
<dbReference type="CDD" id="cd23958">
    <property type="entry name" value="SCC2"/>
    <property type="match status" value="1"/>
</dbReference>
<feature type="region of interest" description="Disordered" evidence="8">
    <location>
        <begin position="2006"/>
        <end position="2026"/>
    </location>
</feature>
<keyword evidence="3 6" id="KW-0677">Repeat</keyword>
<evidence type="ECO:0000256" key="3">
    <source>
        <dbReference type="ARBA" id="ARBA00022737"/>
    </source>
</evidence>
<feature type="compositionally biased region" description="Basic and acidic residues" evidence="8">
    <location>
        <begin position="1959"/>
        <end position="1971"/>
    </location>
</feature>
<proteinExistence type="inferred from homology"/>
<dbReference type="Proteomes" id="UP001652625">
    <property type="component" value="Chromosome 14"/>
</dbReference>
<dbReference type="Pfam" id="PF12830">
    <property type="entry name" value="Nipped-B_C"/>
    <property type="match status" value="1"/>
</dbReference>
<feature type="coiled-coil region" evidence="7">
    <location>
        <begin position="305"/>
        <end position="343"/>
    </location>
</feature>
<name>A0ABM4DGB4_HYDVU</name>
<dbReference type="InterPro" id="IPR011989">
    <property type="entry name" value="ARM-like"/>
</dbReference>